<proteinExistence type="inferred from homology"/>
<dbReference type="Proteomes" id="UP001143370">
    <property type="component" value="Unassembled WGS sequence"/>
</dbReference>
<evidence type="ECO:0000256" key="1">
    <source>
        <dbReference type="ARBA" id="ARBA00009129"/>
    </source>
</evidence>
<dbReference type="InterPro" id="IPR008462">
    <property type="entry name" value="CsbD"/>
</dbReference>
<protein>
    <recommendedName>
        <fullName evidence="2">CsbD-like domain-containing protein</fullName>
    </recommendedName>
</protein>
<dbReference type="PANTHER" id="PTHR34977:SF1">
    <property type="entry name" value="UPF0337 PROTEIN YJBJ"/>
    <property type="match status" value="1"/>
</dbReference>
<dbReference type="Gene3D" id="1.10.1470.10">
    <property type="entry name" value="YjbJ"/>
    <property type="match status" value="1"/>
</dbReference>
<accession>A0A9W6N0W3</accession>
<dbReference type="PANTHER" id="PTHR34977">
    <property type="entry name" value="UPF0337 PROTEIN YJBJ"/>
    <property type="match status" value="1"/>
</dbReference>
<evidence type="ECO:0000313" key="4">
    <source>
        <dbReference type="Proteomes" id="UP001143370"/>
    </source>
</evidence>
<gene>
    <name evidence="3" type="ORF">GCM10017643_43470</name>
</gene>
<reference evidence="3" key="1">
    <citation type="journal article" date="2014" name="Int. J. Syst. Evol. Microbiol.">
        <title>Complete genome sequence of Corynebacterium casei LMG S-19264T (=DSM 44701T), isolated from a smear-ripened cheese.</title>
        <authorList>
            <consortium name="US DOE Joint Genome Institute (JGI-PGF)"/>
            <person name="Walter F."/>
            <person name="Albersmeier A."/>
            <person name="Kalinowski J."/>
            <person name="Ruckert C."/>
        </authorList>
    </citation>
    <scope>NUCLEOTIDE SEQUENCE</scope>
    <source>
        <strain evidence="3">VKM B-2484</strain>
    </source>
</reference>
<organism evidence="3 4">
    <name type="scientific">Ancylobacter dichloromethanicus</name>
    <dbReference type="NCBI Taxonomy" id="518825"/>
    <lineage>
        <taxon>Bacteria</taxon>
        <taxon>Pseudomonadati</taxon>
        <taxon>Pseudomonadota</taxon>
        <taxon>Alphaproteobacteria</taxon>
        <taxon>Hyphomicrobiales</taxon>
        <taxon>Xanthobacteraceae</taxon>
        <taxon>Ancylobacter</taxon>
    </lineage>
</organism>
<dbReference type="InterPro" id="IPR036629">
    <property type="entry name" value="YjbJ_sf"/>
</dbReference>
<evidence type="ECO:0000259" key="2">
    <source>
        <dbReference type="Pfam" id="PF05532"/>
    </source>
</evidence>
<reference evidence="3" key="2">
    <citation type="submission" date="2023-01" db="EMBL/GenBank/DDBJ databases">
        <authorList>
            <person name="Sun Q."/>
            <person name="Evtushenko L."/>
        </authorList>
    </citation>
    <scope>NUCLEOTIDE SEQUENCE</scope>
    <source>
        <strain evidence="3">VKM B-2484</strain>
    </source>
</reference>
<evidence type="ECO:0000313" key="3">
    <source>
        <dbReference type="EMBL" id="GLK74229.1"/>
    </source>
</evidence>
<comment type="similarity">
    <text evidence="1">Belongs to the UPF0337 (CsbD) family.</text>
</comment>
<dbReference type="AlphaFoldDB" id="A0A9W6N0W3"/>
<feature type="domain" description="CsbD-like" evidence="2">
    <location>
        <begin position="72"/>
        <end position="123"/>
    </location>
</feature>
<comment type="caution">
    <text evidence="3">The sequence shown here is derived from an EMBL/GenBank/DDBJ whole genome shotgun (WGS) entry which is preliminary data.</text>
</comment>
<dbReference type="InterPro" id="IPR050423">
    <property type="entry name" value="UPF0337_stress_rsp"/>
</dbReference>
<name>A0A9W6N0W3_9HYPH</name>
<dbReference type="SUPFAM" id="SSF69047">
    <property type="entry name" value="Hypothetical protein YjbJ"/>
    <property type="match status" value="1"/>
</dbReference>
<keyword evidence="4" id="KW-1185">Reference proteome</keyword>
<dbReference type="Pfam" id="PF05532">
    <property type="entry name" value="CsbD"/>
    <property type="match status" value="1"/>
</dbReference>
<sequence length="135" mass="15496">MLRLARFDQRDGTGQRGAVPLADTVDQFVERGKRGGVDQNGGLRVVGMMLAAEPLPDEAGTLFQQETPMNWDRIEGNWKQVKGQVRQQWGKLTDDDLDRLHGKREELEGVLQERYGLAKDEANRQVDEWSRRFKM</sequence>
<dbReference type="EMBL" id="BSFJ01000035">
    <property type="protein sequence ID" value="GLK74229.1"/>
    <property type="molecule type" value="Genomic_DNA"/>
</dbReference>